<dbReference type="Proteomes" id="UP000245865">
    <property type="component" value="Unassembled WGS sequence"/>
</dbReference>
<dbReference type="AlphaFoldDB" id="A0A316J8C3"/>
<reference evidence="1 2" key="1">
    <citation type="submission" date="2018-05" db="EMBL/GenBank/DDBJ databases">
        <title>Comparative genomic sequence analysis between strain HN4 and CCM 8460T (Falsochrobactrum ovis) will provide more evidence to prove that HN4 is a new species of Falsochrobactrum.</title>
        <authorList>
            <person name="Lyu W."/>
            <person name="Sun L."/>
            <person name="Yao L."/>
        </authorList>
    </citation>
    <scope>NUCLEOTIDE SEQUENCE [LARGE SCALE GENOMIC DNA]</scope>
    <source>
        <strain evidence="1 2">HN4</strain>
    </source>
</reference>
<evidence type="ECO:0008006" key="3">
    <source>
        <dbReference type="Google" id="ProtNLM"/>
    </source>
</evidence>
<gene>
    <name evidence="1" type="ORF">DKP76_13445</name>
</gene>
<evidence type="ECO:0000313" key="1">
    <source>
        <dbReference type="EMBL" id="PWL17039.1"/>
    </source>
</evidence>
<accession>A0A316J8C3</accession>
<dbReference type="RefSeq" id="WP_109707321.1">
    <property type="nucleotide sequence ID" value="NZ_QGDB01000005.1"/>
</dbReference>
<comment type="caution">
    <text evidence="1">The sequence shown here is derived from an EMBL/GenBank/DDBJ whole genome shotgun (WGS) entry which is preliminary data.</text>
</comment>
<evidence type="ECO:0000313" key="2">
    <source>
        <dbReference type="Proteomes" id="UP000245865"/>
    </source>
</evidence>
<proteinExistence type="predicted"/>
<organism evidence="1 2">
    <name type="scientific">Falsochrobactrum shanghaiense</name>
    <dbReference type="NCBI Taxonomy" id="2201899"/>
    <lineage>
        <taxon>Bacteria</taxon>
        <taxon>Pseudomonadati</taxon>
        <taxon>Pseudomonadota</taxon>
        <taxon>Alphaproteobacteria</taxon>
        <taxon>Hyphomicrobiales</taxon>
        <taxon>Brucellaceae</taxon>
        <taxon>Falsochrobactrum</taxon>
    </lineage>
</organism>
<keyword evidence="2" id="KW-1185">Reference proteome</keyword>
<dbReference type="EMBL" id="QGDB01000005">
    <property type="protein sequence ID" value="PWL17039.1"/>
    <property type="molecule type" value="Genomic_DNA"/>
</dbReference>
<dbReference type="OrthoDB" id="9810174at2"/>
<name>A0A316J8C3_9HYPH</name>
<sequence>MASIYDWSTTPGNNATADADINWSEGMFPSVVNDSARMMMTRLAEWVKDQGILTAMGSATGVLSGSSTLQRWTWGNIKLWLRDFFDARFIRRDGPASDATRFDFLNGGVNYLYWRSAHVAFTKQSGPTHFYWRRNDTGAEGGGNQHDLMTLNDAGLLKVNGINVGDTNIQNDGNINGAAFNGYLTTFIANQAQTRAEIEAAKKTAPQNCSHASGILEFGSIDPFYEDATVDLPNPWVVVGIRSQKSTNRVWVRGIIVKNHI</sequence>
<protein>
    <recommendedName>
        <fullName evidence="3">Phage tail protein</fullName>
    </recommendedName>
</protein>